<organism evidence="1 2">
    <name type="scientific">Rhizophagus clarus</name>
    <dbReference type="NCBI Taxonomy" id="94130"/>
    <lineage>
        <taxon>Eukaryota</taxon>
        <taxon>Fungi</taxon>
        <taxon>Fungi incertae sedis</taxon>
        <taxon>Mucoromycota</taxon>
        <taxon>Glomeromycotina</taxon>
        <taxon>Glomeromycetes</taxon>
        <taxon>Glomerales</taxon>
        <taxon>Glomeraceae</taxon>
        <taxon>Rhizophagus</taxon>
    </lineage>
</organism>
<evidence type="ECO:0000313" key="1">
    <source>
        <dbReference type="EMBL" id="GES75609.1"/>
    </source>
</evidence>
<comment type="caution">
    <text evidence="1">The sequence shown here is derived from an EMBL/GenBank/DDBJ whole genome shotgun (WGS) entry which is preliminary data.</text>
</comment>
<dbReference type="AlphaFoldDB" id="A0A8H3KVF3"/>
<dbReference type="EMBL" id="BLAL01000017">
    <property type="protein sequence ID" value="GES75609.1"/>
    <property type="molecule type" value="Genomic_DNA"/>
</dbReference>
<gene>
    <name evidence="1" type="ORF">RCL2_000303600</name>
</gene>
<accession>A0A8H3KVF3</accession>
<sequence length="78" mass="8706">MEMKSTTGPGTNRIGIRMPLIPPRYWTSEVGIGFNGRQKLGSKDLGNINFGIEDAFYLNTQICIKSPGLRTTLLKMFL</sequence>
<protein>
    <submittedName>
        <fullName evidence="1">Uncharacterized protein</fullName>
    </submittedName>
</protein>
<dbReference type="Proteomes" id="UP000615446">
    <property type="component" value="Unassembled WGS sequence"/>
</dbReference>
<proteinExistence type="predicted"/>
<name>A0A8H3KVF3_9GLOM</name>
<evidence type="ECO:0000313" key="2">
    <source>
        <dbReference type="Proteomes" id="UP000615446"/>
    </source>
</evidence>
<reference evidence="1" key="1">
    <citation type="submission" date="2019-10" db="EMBL/GenBank/DDBJ databases">
        <title>Conservation and host-specific expression of non-tandemly repeated heterogenous ribosome RNA gene in arbuscular mycorrhizal fungi.</title>
        <authorList>
            <person name="Maeda T."/>
            <person name="Kobayashi Y."/>
            <person name="Nakagawa T."/>
            <person name="Ezawa T."/>
            <person name="Yamaguchi K."/>
            <person name="Bino T."/>
            <person name="Nishimoto Y."/>
            <person name="Shigenobu S."/>
            <person name="Kawaguchi M."/>
        </authorList>
    </citation>
    <scope>NUCLEOTIDE SEQUENCE</scope>
    <source>
        <strain evidence="1">HR1</strain>
    </source>
</reference>